<dbReference type="PRINTS" id="PR01590">
    <property type="entry name" value="HTHFIS"/>
</dbReference>
<gene>
    <name evidence="2" type="primary">ppsR</name>
    <name evidence="2" type="ORF">F7D13_07430</name>
</gene>
<protein>
    <submittedName>
        <fullName evidence="2">Transcriptional regulator PpsR</fullName>
    </submittedName>
</protein>
<dbReference type="InterPro" id="IPR035965">
    <property type="entry name" value="PAS-like_dom_sf"/>
</dbReference>
<evidence type="ECO:0000313" key="2">
    <source>
        <dbReference type="EMBL" id="QGM93867.1"/>
    </source>
</evidence>
<dbReference type="InterPro" id="IPR013656">
    <property type="entry name" value="PAS_4"/>
</dbReference>
<feature type="domain" description="PAS" evidence="1">
    <location>
        <begin position="250"/>
        <end position="319"/>
    </location>
</feature>
<dbReference type="Pfam" id="PF02954">
    <property type="entry name" value="HTH_8"/>
    <property type="match status" value="1"/>
</dbReference>
<dbReference type="Gene3D" id="1.20.5.430">
    <property type="match status" value="1"/>
</dbReference>
<organism evidence="2 3">
    <name type="scientific">Methylocystis rosea</name>
    <dbReference type="NCBI Taxonomy" id="173366"/>
    <lineage>
        <taxon>Bacteria</taxon>
        <taxon>Pseudomonadati</taxon>
        <taxon>Pseudomonadota</taxon>
        <taxon>Alphaproteobacteria</taxon>
        <taxon>Hyphomicrobiales</taxon>
        <taxon>Methylocystaceae</taxon>
        <taxon>Methylocystis</taxon>
    </lineage>
</organism>
<dbReference type="Proteomes" id="UP000424673">
    <property type="component" value="Chromosome"/>
</dbReference>
<reference evidence="3" key="1">
    <citation type="submission" date="2019-09" db="EMBL/GenBank/DDBJ databases">
        <title>Isolation and complete genome sequencing of Methylocystis species.</title>
        <authorList>
            <person name="Rumah B.L."/>
            <person name="Stead C.E."/>
            <person name="Stevens B.C."/>
            <person name="Minton N.P."/>
            <person name="Grosse-Honebrink A."/>
            <person name="Zhang Y."/>
        </authorList>
    </citation>
    <scope>NUCLEOTIDE SEQUENCE [LARGE SCALE GENOMIC DNA]</scope>
    <source>
        <strain evidence="3">BRCS1</strain>
    </source>
</reference>
<accession>A0ABX6EGH8</accession>
<name>A0ABX6EGH8_9HYPH</name>
<sequence>MPDRSDTRPELTLTLDKDGVIQNVVRAKSLAKEPLDQWLGRRWGEMMEPAIDDGALQKIEDVRLRGDASCFQVRQRFPSGRELAMEYTTFSLGKKAGFVAIGRSLEAISELQSRLQLAQEARERDYWKMREIETRYRTLFDATSEAVALVGVSDLRVVEANLCATKNLDLAPGAPFLARLDDRDRRVLDEMLAKTREEGRAPGVVLRATPFGQLWSLRASLMNAESGALYLCQLAPMRDQGPAAEKADGFSMKTFVDRMPDAFVVVDRDGVVQAANDAFLDLVQIGSEAAAIGRKLTRWLSSPGADANLVIALVQKHGDVRRFQTAIDGELGQSTSVEISAIGDDASQPSYFGLLIRDSGHRRATVDAPSRAIDNASVAVDDFDNRTLEQIVKMTTETIERKAIARALERFRGNRTVAARHLGLSRQSLHAKLKKYKRE</sequence>
<proteinExistence type="predicted"/>
<dbReference type="InterPro" id="IPR002197">
    <property type="entry name" value="HTH_Fis"/>
</dbReference>
<dbReference type="SMART" id="SM00091">
    <property type="entry name" value="PAS"/>
    <property type="match status" value="2"/>
</dbReference>
<evidence type="ECO:0000313" key="3">
    <source>
        <dbReference type="Proteomes" id="UP000424673"/>
    </source>
</evidence>
<dbReference type="NCBIfam" id="TIGR02040">
    <property type="entry name" value="PpsR-CrtJ"/>
    <property type="match status" value="1"/>
</dbReference>
<dbReference type="InterPro" id="IPR011785">
    <property type="entry name" value="Tscrpt_reg_PpsR-CrtJ"/>
</dbReference>
<dbReference type="RefSeq" id="WP_154451700.1">
    <property type="nucleotide sequence ID" value="NZ_CP044328.1"/>
</dbReference>
<evidence type="ECO:0000259" key="1">
    <source>
        <dbReference type="SMART" id="SM00091"/>
    </source>
</evidence>
<dbReference type="InterPro" id="IPR000014">
    <property type="entry name" value="PAS"/>
</dbReference>
<keyword evidence="3" id="KW-1185">Reference proteome</keyword>
<dbReference type="Pfam" id="PF08448">
    <property type="entry name" value="PAS_4"/>
    <property type="match status" value="1"/>
</dbReference>
<reference evidence="2 3" key="2">
    <citation type="journal article" date="2021" name="AMB Express">
        <title>Isolation and characterisation of Methylocystis spp. for poly-3-hydroxybutyrate production using waste methane feedstocks.</title>
        <authorList>
            <person name="Rumah B.L."/>
            <person name="Stead C.E."/>
            <person name="Claxton Stevens B.H."/>
            <person name="Minton N.P."/>
            <person name="Grosse-Honebrink A."/>
            <person name="Zhang Y."/>
        </authorList>
    </citation>
    <scope>NUCLEOTIDE SEQUENCE [LARGE SCALE GENOMIC DNA]</scope>
    <source>
        <strain evidence="2 3">BRCS1</strain>
    </source>
</reference>
<dbReference type="Gene3D" id="3.30.450.20">
    <property type="entry name" value="PAS domain"/>
    <property type="match status" value="2"/>
</dbReference>
<dbReference type="SUPFAM" id="SSF46689">
    <property type="entry name" value="Homeodomain-like"/>
    <property type="match status" value="1"/>
</dbReference>
<dbReference type="InterPro" id="IPR009057">
    <property type="entry name" value="Homeodomain-like_sf"/>
</dbReference>
<dbReference type="EMBL" id="CP044328">
    <property type="protein sequence ID" value="QGM93867.1"/>
    <property type="molecule type" value="Genomic_DNA"/>
</dbReference>
<dbReference type="Gene3D" id="1.10.10.60">
    <property type="entry name" value="Homeodomain-like"/>
    <property type="match status" value="1"/>
</dbReference>
<dbReference type="SUPFAM" id="SSF55785">
    <property type="entry name" value="PYP-like sensor domain (PAS domain)"/>
    <property type="match status" value="2"/>
</dbReference>
<dbReference type="CDD" id="cd00130">
    <property type="entry name" value="PAS"/>
    <property type="match status" value="1"/>
</dbReference>
<feature type="domain" description="PAS" evidence="1">
    <location>
        <begin position="134"/>
        <end position="197"/>
    </location>
</feature>